<reference evidence="2 3" key="1">
    <citation type="submission" date="2012-10" db="EMBL/GenBank/DDBJ databases">
        <title>Complete genome sequence of Moumouvirus goulette.</title>
        <authorList>
            <person name="Fournous G."/>
            <person name="Bougalmi M."/>
            <person name="Colson P."/>
        </authorList>
    </citation>
    <scope>NUCLEOTIDE SEQUENCE [LARGE SCALE GENOMIC DNA]</scope>
</reference>
<name>M1PGM4_9VIRU</name>
<proteinExistence type="predicted"/>
<evidence type="ECO:0000313" key="3">
    <source>
        <dbReference type="Proteomes" id="UP000241071"/>
    </source>
</evidence>
<evidence type="ECO:0000256" key="1">
    <source>
        <dbReference type="SAM" id="Phobius"/>
    </source>
</evidence>
<dbReference type="Proteomes" id="UP000241071">
    <property type="component" value="Segment"/>
</dbReference>
<accession>M1PGM4</accession>
<protein>
    <submittedName>
        <fullName evidence="2">Uncharacterized protein</fullName>
    </submittedName>
</protein>
<keyword evidence="1" id="KW-1133">Transmembrane helix</keyword>
<sequence length="168" mass="20216">MMTIINNDSLISCIESMQDYYLPNRVIEISNIITSFMTPNNIIYDLSQPINKKVIIFCGNTYVCYIFNGKMYLDLCHVLSNMNLNEDDFIFFLREFSPEIEIFKWMIINNKSIIRRQLIKFSTMTNIMLKFDNIYSRNYKITYLYFIICLMYLLYNIIIICMFIKMFS</sequence>
<gene>
    <name evidence="2" type="ORF">glt_00349</name>
</gene>
<evidence type="ECO:0000313" key="2">
    <source>
        <dbReference type="EMBL" id="AGF85158.1"/>
    </source>
</evidence>
<organism evidence="2 3">
    <name type="scientific">Moumouvirus goulette</name>
    <dbReference type="NCBI Taxonomy" id="1247379"/>
    <lineage>
        <taxon>Viruses</taxon>
        <taxon>Varidnaviria</taxon>
        <taxon>Bamfordvirae</taxon>
        <taxon>Nucleocytoviricota</taxon>
        <taxon>Megaviricetes</taxon>
        <taxon>Imitervirales</taxon>
        <taxon>Mimiviridae</taxon>
        <taxon>Megamimivirinae</taxon>
        <taxon>Moumouvirus</taxon>
        <taxon>Moumouvirus goulettemassiliense</taxon>
    </lineage>
</organism>
<keyword evidence="1" id="KW-0472">Membrane</keyword>
<feature type="transmembrane region" description="Helical" evidence="1">
    <location>
        <begin position="143"/>
        <end position="164"/>
    </location>
</feature>
<keyword evidence="1" id="KW-0812">Transmembrane</keyword>
<dbReference type="EMBL" id="KC008572">
    <property type="protein sequence ID" value="AGF85158.1"/>
    <property type="molecule type" value="Genomic_DNA"/>
</dbReference>
<keyword evidence="3" id="KW-1185">Reference proteome</keyword>